<dbReference type="RefSeq" id="WP_208079970.1">
    <property type="nucleotide sequence ID" value="NZ_CP071869.1"/>
</dbReference>
<gene>
    <name evidence="3" type="ORF">J3359_06875</name>
</gene>
<dbReference type="InterPro" id="IPR001296">
    <property type="entry name" value="Glyco_trans_1"/>
</dbReference>
<proteinExistence type="predicted"/>
<dbReference type="Pfam" id="PF13439">
    <property type="entry name" value="Glyco_transf_4"/>
    <property type="match status" value="1"/>
</dbReference>
<evidence type="ECO:0000259" key="1">
    <source>
        <dbReference type="Pfam" id="PF00534"/>
    </source>
</evidence>
<accession>A0A975HA79</accession>
<organism evidence="3 4">
    <name type="scientific">Polaribacter cellanae</name>
    <dbReference type="NCBI Taxonomy" id="2818493"/>
    <lineage>
        <taxon>Bacteria</taxon>
        <taxon>Pseudomonadati</taxon>
        <taxon>Bacteroidota</taxon>
        <taxon>Flavobacteriia</taxon>
        <taxon>Flavobacteriales</taxon>
        <taxon>Flavobacteriaceae</taxon>
    </lineage>
</organism>
<dbReference type="PANTHER" id="PTHR12526:SF637">
    <property type="entry name" value="GLYCOSYLTRANSFERASE EPSF-RELATED"/>
    <property type="match status" value="1"/>
</dbReference>
<dbReference type="Proteomes" id="UP000663920">
    <property type="component" value="Chromosome"/>
</dbReference>
<dbReference type="KEGG" id="pcea:J3359_06875"/>
<dbReference type="CDD" id="cd03801">
    <property type="entry name" value="GT4_PimA-like"/>
    <property type="match status" value="1"/>
</dbReference>
<evidence type="ECO:0000313" key="3">
    <source>
        <dbReference type="EMBL" id="QTE23985.1"/>
    </source>
</evidence>
<dbReference type="PANTHER" id="PTHR12526">
    <property type="entry name" value="GLYCOSYLTRANSFERASE"/>
    <property type="match status" value="1"/>
</dbReference>
<dbReference type="EMBL" id="CP071869">
    <property type="protein sequence ID" value="QTE23985.1"/>
    <property type="molecule type" value="Genomic_DNA"/>
</dbReference>
<name>A0A975HA79_9FLAO</name>
<sequence length="376" mass="43592">MKKKLHILFLCGWFPSKVFSNNGDFIERHAKAVATKHFVTVLHIITDKNATKSIEIVSKKEANVTTHIAYLKKADHKLKKVSLFIKAFFALLKKVETVDVVHLNEIFPFGMFSLYLKWFQKKPYIISEHWTGYHPPQARNISFIQKLISRKVTKNAAFICPVSNDLKNSLEALNFEGNYNRVPNVVDTNLFYPEEQSSSTFKIIHVSNMVNEHKNVEGILRVIYKLQEKITNFKFTIIGENSKQYVDLANELKINPKHIIFKDQIPHVEVAQELRESNLFILFSNYENLPCVILESFSCGVPVISTNVGGINEFFPEDFGELIQPKDEIALLQNIVNFYTNFKVDKLKMHNYVVENFSEEKIATDFEKLYYKSLKK</sequence>
<dbReference type="SUPFAM" id="SSF53756">
    <property type="entry name" value="UDP-Glycosyltransferase/glycogen phosphorylase"/>
    <property type="match status" value="1"/>
</dbReference>
<dbReference type="AlphaFoldDB" id="A0A975HA79"/>
<dbReference type="InterPro" id="IPR028098">
    <property type="entry name" value="Glyco_trans_4-like_N"/>
</dbReference>
<reference evidence="3 4" key="1">
    <citation type="submission" date="2021-03" db="EMBL/GenBank/DDBJ databases">
        <title>Complete genome of Polaribacter_sp.SM13.</title>
        <authorList>
            <person name="Jeong S.W."/>
            <person name="Bae J.W."/>
        </authorList>
    </citation>
    <scope>NUCLEOTIDE SEQUENCE [LARGE SCALE GENOMIC DNA]</scope>
    <source>
        <strain evidence="3 4">SM13</strain>
    </source>
</reference>
<feature type="domain" description="Glycosyl transferase family 1" evidence="1">
    <location>
        <begin position="199"/>
        <end position="340"/>
    </location>
</feature>
<dbReference type="Gene3D" id="3.40.50.2000">
    <property type="entry name" value="Glycogen Phosphorylase B"/>
    <property type="match status" value="2"/>
</dbReference>
<keyword evidence="4" id="KW-1185">Reference proteome</keyword>
<evidence type="ECO:0000313" key="4">
    <source>
        <dbReference type="Proteomes" id="UP000663920"/>
    </source>
</evidence>
<dbReference type="Pfam" id="PF00534">
    <property type="entry name" value="Glycos_transf_1"/>
    <property type="match status" value="1"/>
</dbReference>
<protein>
    <submittedName>
        <fullName evidence="3">Glycosyltransferase family 4 protein</fullName>
    </submittedName>
</protein>
<dbReference type="GO" id="GO:0016757">
    <property type="term" value="F:glycosyltransferase activity"/>
    <property type="evidence" value="ECO:0007669"/>
    <property type="project" value="InterPro"/>
</dbReference>
<feature type="domain" description="Glycosyltransferase subfamily 4-like N-terminal" evidence="2">
    <location>
        <begin position="36"/>
        <end position="189"/>
    </location>
</feature>
<evidence type="ECO:0000259" key="2">
    <source>
        <dbReference type="Pfam" id="PF13439"/>
    </source>
</evidence>